<accession>X0WTM9</accession>
<dbReference type="AlphaFoldDB" id="X0WTM9"/>
<evidence type="ECO:0000313" key="1">
    <source>
        <dbReference type="EMBL" id="GAG33970.1"/>
    </source>
</evidence>
<gene>
    <name evidence="1" type="ORF">S01H1_68676</name>
</gene>
<organism evidence="1">
    <name type="scientific">marine sediment metagenome</name>
    <dbReference type="NCBI Taxonomy" id="412755"/>
    <lineage>
        <taxon>unclassified sequences</taxon>
        <taxon>metagenomes</taxon>
        <taxon>ecological metagenomes</taxon>
    </lineage>
</organism>
<proteinExistence type="predicted"/>
<sequence>MICEGIVKTPLREWDCKRYLTLITEIDRNDIERIDGYYCLNPQCTKYNERKRKDL</sequence>
<protein>
    <submittedName>
        <fullName evidence="1">Uncharacterized protein</fullName>
    </submittedName>
</protein>
<name>X0WTM9_9ZZZZ</name>
<comment type="caution">
    <text evidence="1">The sequence shown here is derived from an EMBL/GenBank/DDBJ whole genome shotgun (WGS) entry which is preliminary data.</text>
</comment>
<dbReference type="EMBL" id="BARS01045547">
    <property type="protein sequence ID" value="GAG33970.1"/>
    <property type="molecule type" value="Genomic_DNA"/>
</dbReference>
<reference evidence="1" key="1">
    <citation type="journal article" date="2014" name="Front. Microbiol.">
        <title>High frequency of phylogenetically diverse reductive dehalogenase-homologous genes in deep subseafloor sedimentary metagenomes.</title>
        <authorList>
            <person name="Kawai M."/>
            <person name="Futagami T."/>
            <person name="Toyoda A."/>
            <person name="Takaki Y."/>
            <person name="Nishi S."/>
            <person name="Hori S."/>
            <person name="Arai W."/>
            <person name="Tsubouchi T."/>
            <person name="Morono Y."/>
            <person name="Uchiyama I."/>
            <person name="Ito T."/>
            <person name="Fujiyama A."/>
            <person name="Inagaki F."/>
            <person name="Takami H."/>
        </authorList>
    </citation>
    <scope>NUCLEOTIDE SEQUENCE</scope>
    <source>
        <strain evidence="1">Expedition CK06-06</strain>
    </source>
</reference>